<dbReference type="InterPro" id="IPR057125">
    <property type="entry name" value="NXF1/2/3/5-like_LRR"/>
</dbReference>
<dbReference type="FunCoup" id="A0A067QF23">
    <property type="interactions" value="160"/>
</dbReference>
<dbReference type="PANTHER" id="PTHR10662">
    <property type="entry name" value="NUCLEAR RNA EXPORT FACTOR"/>
    <property type="match status" value="1"/>
</dbReference>
<dbReference type="Gene3D" id="3.80.10.10">
    <property type="entry name" value="Ribonuclease Inhibitor"/>
    <property type="match status" value="1"/>
</dbReference>
<dbReference type="AlphaFoldDB" id="A0A067QF23"/>
<dbReference type="InParanoid" id="A0A067QF23"/>
<dbReference type="PROSITE" id="PS51450">
    <property type="entry name" value="LRR"/>
    <property type="match status" value="2"/>
</dbReference>
<dbReference type="STRING" id="136037.A0A067QF23"/>
<protein>
    <submittedName>
        <fullName evidence="3">Nuclear RNA export factor 1</fullName>
    </submittedName>
</protein>
<dbReference type="InterPro" id="IPR032675">
    <property type="entry name" value="LRR_dom_sf"/>
</dbReference>
<evidence type="ECO:0000259" key="2">
    <source>
        <dbReference type="Pfam" id="PF24048"/>
    </source>
</evidence>
<reference evidence="3 4" key="1">
    <citation type="journal article" date="2014" name="Nat. Commun.">
        <title>Molecular traces of alternative social organization in a termite genome.</title>
        <authorList>
            <person name="Terrapon N."/>
            <person name="Li C."/>
            <person name="Robertson H.M."/>
            <person name="Ji L."/>
            <person name="Meng X."/>
            <person name="Booth W."/>
            <person name="Chen Z."/>
            <person name="Childers C.P."/>
            <person name="Glastad K.M."/>
            <person name="Gokhale K."/>
            <person name="Gowin J."/>
            <person name="Gronenberg W."/>
            <person name="Hermansen R.A."/>
            <person name="Hu H."/>
            <person name="Hunt B.G."/>
            <person name="Huylmans A.K."/>
            <person name="Khalil S.M."/>
            <person name="Mitchell R.D."/>
            <person name="Munoz-Torres M.C."/>
            <person name="Mustard J.A."/>
            <person name="Pan H."/>
            <person name="Reese J.T."/>
            <person name="Scharf M.E."/>
            <person name="Sun F."/>
            <person name="Vogel H."/>
            <person name="Xiao J."/>
            <person name="Yang W."/>
            <person name="Yang Z."/>
            <person name="Yang Z."/>
            <person name="Zhou J."/>
            <person name="Zhu J."/>
            <person name="Brent C.S."/>
            <person name="Elsik C.G."/>
            <person name="Goodisman M.A."/>
            <person name="Liberles D.A."/>
            <person name="Roe R.M."/>
            <person name="Vargo E.L."/>
            <person name="Vilcinskas A."/>
            <person name="Wang J."/>
            <person name="Bornberg-Bauer E."/>
            <person name="Korb J."/>
            <person name="Zhang G."/>
            <person name="Liebig J."/>
        </authorList>
    </citation>
    <scope>NUCLEOTIDE SEQUENCE [LARGE SCALE GENOMIC DNA]</scope>
    <source>
        <tissue evidence="3">Whole organism</tissue>
    </source>
</reference>
<dbReference type="GO" id="GO:0003723">
    <property type="term" value="F:RNA binding"/>
    <property type="evidence" value="ECO:0007669"/>
    <property type="project" value="InterPro"/>
</dbReference>
<organism evidence="3 4">
    <name type="scientific">Zootermopsis nevadensis</name>
    <name type="common">Dampwood termite</name>
    <dbReference type="NCBI Taxonomy" id="136037"/>
    <lineage>
        <taxon>Eukaryota</taxon>
        <taxon>Metazoa</taxon>
        <taxon>Ecdysozoa</taxon>
        <taxon>Arthropoda</taxon>
        <taxon>Hexapoda</taxon>
        <taxon>Insecta</taxon>
        <taxon>Pterygota</taxon>
        <taxon>Neoptera</taxon>
        <taxon>Polyneoptera</taxon>
        <taxon>Dictyoptera</taxon>
        <taxon>Blattodea</taxon>
        <taxon>Blattoidea</taxon>
        <taxon>Termitoidae</taxon>
        <taxon>Termopsidae</taxon>
        <taxon>Zootermopsis</taxon>
    </lineage>
</organism>
<sequence length="251" mass="28058">MDSGDRRILKRLRRSVPLVLGLEKSIRKAAMWFQVTIHHGGNYRKNYVLRNVMANVGPTEFIPICYRVTGRNSSFFVDDCNAAEKLASLKDEIAIRGQTLLVEVRPGLPQVVTDSTAMERIKTVIARRHDATSKSLDLSRLHTDADLVDNFSVALFVPSMMLAVVDVVAKNFPDLEALDLSENKLYLIENLSALPSKLPNLKVLRLGRNLIPEMRKLEGLPLEELVLAENPLTSNIYSKALSAFRGCLLGF</sequence>
<dbReference type="OMA" id="TEFIPIC"/>
<proteinExistence type="predicted"/>
<accession>A0A067QF23</accession>
<dbReference type="Proteomes" id="UP000027135">
    <property type="component" value="Unassembled WGS sequence"/>
</dbReference>
<dbReference type="SUPFAM" id="SSF52058">
    <property type="entry name" value="L domain-like"/>
    <property type="match status" value="1"/>
</dbReference>
<dbReference type="InterPro" id="IPR012677">
    <property type="entry name" value="Nucleotide-bd_a/b_plait_sf"/>
</dbReference>
<dbReference type="eggNOG" id="KOG3763">
    <property type="taxonomic scope" value="Eukaryota"/>
</dbReference>
<dbReference type="PANTHER" id="PTHR10662:SF22">
    <property type="entry name" value="NUCLEAR RNA EXPORT FACTOR 1"/>
    <property type="match status" value="1"/>
</dbReference>
<keyword evidence="4" id="KW-1185">Reference proteome</keyword>
<dbReference type="SUPFAM" id="SSF54928">
    <property type="entry name" value="RNA-binding domain, RBD"/>
    <property type="match status" value="1"/>
</dbReference>
<dbReference type="Gene3D" id="3.30.70.330">
    <property type="match status" value="1"/>
</dbReference>
<feature type="domain" description="NXF1/2/3/5-like leucine-rich repeat" evidence="2">
    <location>
        <begin position="127"/>
        <end position="237"/>
    </location>
</feature>
<dbReference type="GO" id="GO:0016973">
    <property type="term" value="P:poly(A)+ mRNA export from nucleus"/>
    <property type="evidence" value="ECO:0007669"/>
    <property type="project" value="TreeGrafter"/>
</dbReference>
<evidence type="ECO:0000259" key="1">
    <source>
        <dbReference type="Pfam" id="PF09162"/>
    </source>
</evidence>
<dbReference type="GO" id="GO:0005737">
    <property type="term" value="C:cytoplasm"/>
    <property type="evidence" value="ECO:0007669"/>
    <property type="project" value="InterPro"/>
</dbReference>
<evidence type="ECO:0000313" key="3">
    <source>
        <dbReference type="EMBL" id="KDQ86641.1"/>
    </source>
</evidence>
<dbReference type="InterPro" id="IPR001611">
    <property type="entry name" value="Leu-rich_rpt"/>
</dbReference>
<dbReference type="Pfam" id="PF09162">
    <property type="entry name" value="Tap-RNA_bind"/>
    <property type="match status" value="1"/>
</dbReference>
<name>A0A067QF23_ZOONE</name>
<dbReference type="InterPro" id="IPR035979">
    <property type="entry name" value="RBD_domain_sf"/>
</dbReference>
<dbReference type="Pfam" id="PF24048">
    <property type="entry name" value="LRR_NXF1-5"/>
    <property type="match status" value="1"/>
</dbReference>
<feature type="domain" description="Nuclear RNA export factor Tap RNA-binding" evidence="1">
    <location>
        <begin position="32"/>
        <end position="96"/>
    </location>
</feature>
<gene>
    <name evidence="3" type="ORF">L798_07048</name>
</gene>
<dbReference type="GO" id="GO:0005634">
    <property type="term" value="C:nucleus"/>
    <property type="evidence" value="ECO:0007669"/>
    <property type="project" value="TreeGrafter"/>
</dbReference>
<evidence type="ECO:0000313" key="4">
    <source>
        <dbReference type="Proteomes" id="UP000027135"/>
    </source>
</evidence>
<dbReference type="InterPro" id="IPR015245">
    <property type="entry name" value="Tap_RNA-bd"/>
</dbReference>
<dbReference type="InterPro" id="IPR030217">
    <property type="entry name" value="NXF_fam"/>
</dbReference>
<dbReference type="EMBL" id="KK853746">
    <property type="protein sequence ID" value="KDQ86641.1"/>
    <property type="molecule type" value="Genomic_DNA"/>
</dbReference>